<evidence type="ECO:0008006" key="4">
    <source>
        <dbReference type="Google" id="ProtNLM"/>
    </source>
</evidence>
<keyword evidence="1" id="KW-1133">Transmembrane helix</keyword>
<accession>A0ABT6VFU4</accession>
<protein>
    <recommendedName>
        <fullName evidence="4">DUF490 domain-containing protein</fullName>
    </recommendedName>
</protein>
<keyword evidence="1" id="KW-0812">Transmembrane</keyword>
<comment type="caution">
    <text evidence="2">The sequence shown here is derived from an EMBL/GenBank/DDBJ whole genome shotgun (WGS) entry which is preliminary data.</text>
</comment>
<evidence type="ECO:0000256" key="1">
    <source>
        <dbReference type="SAM" id="Phobius"/>
    </source>
</evidence>
<proteinExistence type="predicted"/>
<dbReference type="RefSeq" id="WP_282720387.1">
    <property type="nucleotide sequence ID" value="NZ_JASCQO010000017.1"/>
</dbReference>
<dbReference type="EMBL" id="JASCQO010000017">
    <property type="protein sequence ID" value="MDI5932857.1"/>
    <property type="molecule type" value="Genomic_DNA"/>
</dbReference>
<feature type="transmembrane region" description="Helical" evidence="1">
    <location>
        <begin position="20"/>
        <end position="41"/>
    </location>
</feature>
<keyword evidence="1" id="KW-0472">Membrane</keyword>
<keyword evidence="3" id="KW-1185">Reference proteome</keyword>
<gene>
    <name evidence="2" type="ORF">QLQ84_03560</name>
</gene>
<organism evidence="2 3">
    <name type="scientific">Halomonas kalidii</name>
    <dbReference type="NCBI Taxonomy" id="3043293"/>
    <lineage>
        <taxon>Bacteria</taxon>
        <taxon>Pseudomonadati</taxon>
        <taxon>Pseudomonadota</taxon>
        <taxon>Gammaproteobacteria</taxon>
        <taxon>Oceanospirillales</taxon>
        <taxon>Halomonadaceae</taxon>
        <taxon>Halomonas</taxon>
    </lineage>
</organism>
<reference evidence="2 3" key="1">
    <citation type="submission" date="2023-04" db="EMBL/GenBank/DDBJ databases">
        <title>Halomonas strains isolated from rhizosphere soil.</title>
        <authorList>
            <person name="Xu L."/>
            <person name="Sun J.-Q."/>
        </authorList>
    </citation>
    <scope>NUCLEOTIDE SEQUENCE [LARGE SCALE GENOMIC DNA]</scope>
    <source>
        <strain evidence="2 3">LN1S58</strain>
    </source>
</reference>
<evidence type="ECO:0000313" key="2">
    <source>
        <dbReference type="EMBL" id="MDI5932857.1"/>
    </source>
</evidence>
<evidence type="ECO:0000313" key="3">
    <source>
        <dbReference type="Proteomes" id="UP001244242"/>
    </source>
</evidence>
<dbReference type="Proteomes" id="UP001244242">
    <property type="component" value="Unassembled WGS sequence"/>
</dbReference>
<sequence>MHGETPNIPPRRHRLRQRRWWLAILPLVLVVGYLAGANWLLDTAWMQARLTPQPGLSVSWTGSRSWWPGRLRVESLQLERQDDDLPLRLEVEAATLDLSLLALFSRRLEIRSLEAHGLRSLRVGDHELEGEGRLSLAGLTLEERRFGVERLDLRLETATLRRGREPLANDIALQATAAVAPFAPGDHPGAAAARFLSGDLTVAARADAWDLFNHYLGGLDWLTLAGRGSLSGHLALDEGVLAPGSELTLDSPSLLVELDEAALLADTPAGDPDAPVLGWTLPQRAPPPRIGERFRLAGAGRVTATVEEAKGRAPARLAVALDDLDMHLGELPAPFLTSRHFRLSATLAQADLASPPREPETASLHWEGAEVPDVSVFARYLPASVPFALHGGSAGLVGRLDYRDGVVSGDFDLVGNDVELALLGRRISGGLRLALRLPELDPARQRLDLSGTRLQVRAGSRTDDAPLTSDLTLHEARLEANTPLEVLIARPEPLPLDGHLVVSGRIDQLGFLDPFLSDALEGRGLELEGGGDLAARLTLAQGRLAPGSRLRVESDDLAARLLDFRASGRGRLVAEWLDTGEGPLARLGITLEEAGMHRRADGARLLEGANLTLTAQGRPTAAAGRPTAESVELAWREATLPDVAVLNRYLPPAVPFTLSGGAAATHGHLSIAGDGASGALRLAGHGIAGTLFGEAIEGELALDLALREARLDGSRLDLSGTRLELQAGTGRAEQDQRLRTVLVARQARFDHPLPSTDRRGPRGGPRGGRLMLEGMVSRLGFLDAFLPEAHGLSIRGNGRLEADLQLRDETLLPGSRLRVDADDLEAHFLDYVAGGRGTLDARIEGEATAPGARLELGLPRFDLTRQGEAQAHLEGRHFTLQTTTPDFRLRAGRPPAEAFTTRIGLPIAEVEDLGLYNAYLPESAGLELLAGRASLETELVLEGMRARGDLTLQAFDATLRLADQHLAGDLRLEARLRDGDLAERRFDASGSLLRLDNISREDAAGHRDAGWWARLDLEEGRLTWSRPLVLDTRLGLAMRDSGLLATLFIAGARERDWLGRLLTVSDIRGKARVRLDDDSLHLHDVRLEGGNLTLLADLVMRDETLKGALYARLGALGLGIALEDGDTRLHLRAPRRWYEESRPGYDGEMLESSPRAWHEALEARPADTP</sequence>
<name>A0ABT6VFU4_9GAMM</name>